<dbReference type="EMBL" id="CADCXU010002613">
    <property type="protein sequence ID" value="CAA9994800.1"/>
    <property type="molecule type" value="Genomic_DNA"/>
</dbReference>
<dbReference type="Proteomes" id="UP000479000">
    <property type="component" value="Unassembled WGS sequence"/>
</dbReference>
<name>A0A6H5FZ04_9HEMI</name>
<dbReference type="AlphaFoldDB" id="A0A6H5FZ04"/>
<keyword evidence="2" id="KW-1185">Reference proteome</keyword>
<proteinExistence type="predicted"/>
<protein>
    <submittedName>
        <fullName evidence="1">Uncharacterized protein</fullName>
    </submittedName>
</protein>
<gene>
    <name evidence="1" type="ORF">NTEN_LOCUS1616</name>
</gene>
<organism evidence="1 2">
    <name type="scientific">Nesidiocoris tenuis</name>
    <dbReference type="NCBI Taxonomy" id="355587"/>
    <lineage>
        <taxon>Eukaryota</taxon>
        <taxon>Metazoa</taxon>
        <taxon>Ecdysozoa</taxon>
        <taxon>Arthropoda</taxon>
        <taxon>Hexapoda</taxon>
        <taxon>Insecta</taxon>
        <taxon>Pterygota</taxon>
        <taxon>Neoptera</taxon>
        <taxon>Paraneoptera</taxon>
        <taxon>Hemiptera</taxon>
        <taxon>Heteroptera</taxon>
        <taxon>Panheteroptera</taxon>
        <taxon>Cimicomorpha</taxon>
        <taxon>Miridae</taxon>
        <taxon>Dicyphina</taxon>
        <taxon>Nesidiocoris</taxon>
    </lineage>
</organism>
<reference evidence="1 2" key="1">
    <citation type="submission" date="2020-02" db="EMBL/GenBank/DDBJ databases">
        <authorList>
            <person name="Ferguson B K."/>
        </authorList>
    </citation>
    <scope>NUCLEOTIDE SEQUENCE [LARGE SCALE GENOMIC DNA]</scope>
</reference>
<sequence>MHYPISGGGLRNFIAAIGRGGVGSYKLAFPSHVTMIFSSFYHSSFLSIRSWSAARRRPVRSALPQRVTSRAILLRGRPGQIGGKCGRAGTSCYGRIWCRQRGVQTFFTGA</sequence>
<accession>A0A6H5FZ04</accession>
<evidence type="ECO:0000313" key="2">
    <source>
        <dbReference type="Proteomes" id="UP000479000"/>
    </source>
</evidence>
<evidence type="ECO:0000313" key="1">
    <source>
        <dbReference type="EMBL" id="CAA9994800.1"/>
    </source>
</evidence>